<dbReference type="SUPFAM" id="SSF53850">
    <property type="entry name" value="Periplasmic binding protein-like II"/>
    <property type="match status" value="1"/>
</dbReference>
<dbReference type="PANTHER" id="PTHR31528">
    <property type="entry name" value="4-AMINO-5-HYDROXYMETHYL-2-METHYLPYRIMIDINE PHOSPHATE SYNTHASE THI11-RELATED"/>
    <property type="match status" value="1"/>
</dbReference>
<keyword evidence="1" id="KW-0732">Signal</keyword>
<name>A0ABS4D7J6_9CHLR</name>
<feature type="signal peptide" evidence="1">
    <location>
        <begin position="1"/>
        <end position="23"/>
    </location>
</feature>
<evidence type="ECO:0000313" key="4">
    <source>
        <dbReference type="Proteomes" id="UP001193081"/>
    </source>
</evidence>
<evidence type="ECO:0000313" key="3">
    <source>
        <dbReference type="EMBL" id="MBP1465385.1"/>
    </source>
</evidence>
<dbReference type="Proteomes" id="UP001193081">
    <property type="component" value="Unassembled WGS sequence"/>
</dbReference>
<dbReference type="EMBL" id="SIJK02000008">
    <property type="protein sequence ID" value="MBP1465385.1"/>
    <property type="molecule type" value="Genomic_DNA"/>
</dbReference>
<dbReference type="PANTHER" id="PTHR31528:SF15">
    <property type="entry name" value="RIBOFLAVIN-BINDING PROTEIN RIBY"/>
    <property type="match status" value="1"/>
</dbReference>
<dbReference type="Pfam" id="PF09084">
    <property type="entry name" value="NMT1"/>
    <property type="match status" value="1"/>
</dbReference>
<feature type="domain" description="SsuA/THI5-like" evidence="2">
    <location>
        <begin position="61"/>
        <end position="275"/>
    </location>
</feature>
<accession>A0ABS4D7J6</accession>
<feature type="chain" id="PRO_5045167142" evidence="1">
    <location>
        <begin position="24"/>
        <end position="360"/>
    </location>
</feature>
<comment type="caution">
    <text evidence="3">The sequence shown here is derived from an EMBL/GenBank/DDBJ whole genome shotgun (WGS) entry which is preliminary data.</text>
</comment>
<sequence length="360" mass="39034">MKYATIFVLLLSFLLVACGTQPAAPVVPTAEPTAPSASEAPAPAPEEGLRRVTLAMSYIPNIQFAPYYVAAAKGYFAEEGLEVVFDYNFENDVVQRVATWPQGDVAFATASGTSTLLARQQGLPVKTVLTLYQAFPIVFFAKASTGLQGPEDLLGKTVGIPGNFGESLYGLLAVRYANDFDASAFEVQEIGFTQAQAVLEDKVQVAMGYAMNEPVILRQLGEEVDVLRVADVYDLAANGIIVSERLLQEEPELVQSFVTAAMRGLQATLANPDEAFELSLDYVPEAMLGDVEVQRQVLLESLPFWSSDLTTANGLGYTDRELWVATEQFMREAQLLAGPVEVDEAFTNEFIKPLADASGY</sequence>
<organism evidence="3 4">
    <name type="scientific">Candidatus Chloroploca mongolica</name>
    <dbReference type="NCBI Taxonomy" id="2528176"/>
    <lineage>
        <taxon>Bacteria</taxon>
        <taxon>Bacillati</taxon>
        <taxon>Chloroflexota</taxon>
        <taxon>Chloroflexia</taxon>
        <taxon>Chloroflexales</taxon>
        <taxon>Chloroflexineae</taxon>
        <taxon>Oscillochloridaceae</taxon>
        <taxon>Candidatus Chloroploca</taxon>
    </lineage>
</organism>
<gene>
    <name evidence="3" type="ORF">EYB53_006675</name>
</gene>
<evidence type="ECO:0000259" key="2">
    <source>
        <dbReference type="Pfam" id="PF09084"/>
    </source>
</evidence>
<dbReference type="RefSeq" id="WP_135477431.1">
    <property type="nucleotide sequence ID" value="NZ_SIJK02000008.1"/>
</dbReference>
<reference evidence="3 4" key="1">
    <citation type="submission" date="2021-03" db="EMBL/GenBank/DDBJ databases">
        <authorList>
            <person name="Grouzdev D.S."/>
        </authorList>
    </citation>
    <scope>NUCLEOTIDE SEQUENCE [LARGE SCALE GENOMIC DNA]</scope>
    <source>
        <strain evidence="3 4">M50-1</strain>
    </source>
</reference>
<dbReference type="PROSITE" id="PS51257">
    <property type="entry name" value="PROKAR_LIPOPROTEIN"/>
    <property type="match status" value="1"/>
</dbReference>
<dbReference type="InterPro" id="IPR027939">
    <property type="entry name" value="NMT1/THI5"/>
</dbReference>
<evidence type="ECO:0000256" key="1">
    <source>
        <dbReference type="SAM" id="SignalP"/>
    </source>
</evidence>
<dbReference type="InterPro" id="IPR015168">
    <property type="entry name" value="SsuA/THI5"/>
</dbReference>
<dbReference type="Gene3D" id="3.40.190.10">
    <property type="entry name" value="Periplasmic binding protein-like II"/>
    <property type="match status" value="2"/>
</dbReference>
<keyword evidence="4" id="KW-1185">Reference proteome</keyword>
<proteinExistence type="predicted"/>
<protein>
    <submittedName>
        <fullName evidence="3">ABC transporter substrate-binding protein</fullName>
    </submittedName>
</protein>